<sequence length="346" mass="38305">MVRPTVTAIYLILLSAKIGIAGPKEDCTIAVEYLGFPTIRYSFVESGIFTQERHVFGDDINCYVSFDGKIDSITRGTTVLMEDGYYGPEALAKKTEIEEHGRALEAAAYEAYEDASKQIERNTERDLEALRRSSSPFVKNSTSIVPPPATAELSLASPEPNPQPAPASVKEMWSTADRLTIRTCPSTQCGVTGWITDGSKVTVFEEKSGWSRIDEPHSAMCIDGKSGMVDSGNVACTPANGIVDGQFSRWVYSDYLANEKPEAPKTAQDCGDLRLDNSDNYRRYSNQFCTASLKMINDGTCKPSDFREWAWSSSPAKGQDYYFTYCGGIQPRNRWYLNIRTGAITQ</sequence>
<name>A0A2T4JDM6_FUSBL</name>
<reference evidence="3 4" key="1">
    <citation type="submission" date="2018-03" db="EMBL/GenBank/DDBJ databases">
        <title>Rhodobacter blasticus.</title>
        <authorList>
            <person name="Meyer T.E."/>
            <person name="Miller S."/>
            <person name="Lodha T."/>
            <person name="Gandham S."/>
            <person name="Chintalapati S."/>
            <person name="Chintalapati V.R."/>
        </authorList>
    </citation>
    <scope>NUCLEOTIDE SEQUENCE [LARGE SCALE GENOMIC DNA]</scope>
    <source>
        <strain evidence="3 4">DSM 2131</strain>
    </source>
</reference>
<proteinExistence type="predicted"/>
<evidence type="ECO:0000256" key="1">
    <source>
        <dbReference type="SAM" id="MobiDB-lite"/>
    </source>
</evidence>
<feature type="domain" description="SH3b" evidence="2">
    <location>
        <begin position="178"/>
        <end position="255"/>
    </location>
</feature>
<dbReference type="InterPro" id="IPR003646">
    <property type="entry name" value="SH3-like_bac-type"/>
</dbReference>
<evidence type="ECO:0000313" key="3">
    <source>
        <dbReference type="EMBL" id="PTE16022.1"/>
    </source>
</evidence>
<dbReference type="Proteomes" id="UP000241362">
    <property type="component" value="Unassembled WGS sequence"/>
</dbReference>
<accession>A0A2T4JDM6</accession>
<evidence type="ECO:0000259" key="2">
    <source>
        <dbReference type="Pfam" id="PF08239"/>
    </source>
</evidence>
<protein>
    <recommendedName>
        <fullName evidence="2">SH3b domain-containing protein</fullName>
    </recommendedName>
</protein>
<dbReference type="EMBL" id="PZKE01000002">
    <property type="protein sequence ID" value="PTE16022.1"/>
    <property type="molecule type" value="Genomic_DNA"/>
</dbReference>
<dbReference type="Gene3D" id="2.30.30.40">
    <property type="entry name" value="SH3 Domains"/>
    <property type="match status" value="1"/>
</dbReference>
<dbReference type="AlphaFoldDB" id="A0A2T4JDM6"/>
<gene>
    <name evidence="3" type="ORF">C5F44_03030</name>
</gene>
<dbReference type="RefSeq" id="WP_107672031.1">
    <property type="nucleotide sequence ID" value="NZ_PZKE01000002.1"/>
</dbReference>
<feature type="compositionally biased region" description="Polar residues" evidence="1">
    <location>
        <begin position="132"/>
        <end position="144"/>
    </location>
</feature>
<evidence type="ECO:0000313" key="4">
    <source>
        <dbReference type="Proteomes" id="UP000241362"/>
    </source>
</evidence>
<comment type="caution">
    <text evidence="3">The sequence shown here is derived from an EMBL/GenBank/DDBJ whole genome shotgun (WGS) entry which is preliminary data.</text>
</comment>
<feature type="region of interest" description="Disordered" evidence="1">
    <location>
        <begin position="130"/>
        <end position="170"/>
    </location>
</feature>
<keyword evidence="4" id="KW-1185">Reference proteome</keyword>
<organism evidence="3 4">
    <name type="scientific">Fuscovulum blasticum DSM 2131</name>
    <dbReference type="NCBI Taxonomy" id="1188250"/>
    <lineage>
        <taxon>Bacteria</taxon>
        <taxon>Pseudomonadati</taxon>
        <taxon>Pseudomonadota</taxon>
        <taxon>Alphaproteobacteria</taxon>
        <taxon>Rhodobacterales</taxon>
        <taxon>Paracoccaceae</taxon>
        <taxon>Pseudogemmobacter</taxon>
    </lineage>
</organism>
<dbReference type="Pfam" id="PF08239">
    <property type="entry name" value="SH3_3"/>
    <property type="match status" value="1"/>
</dbReference>